<dbReference type="KEGG" id="sna:Snas_6193"/>
<dbReference type="InterPro" id="IPR006710">
    <property type="entry name" value="Glyco_hydro_43"/>
</dbReference>
<dbReference type="CDD" id="cd18820">
    <property type="entry name" value="GH43_LbAraf43-like"/>
    <property type="match status" value="1"/>
</dbReference>
<evidence type="ECO:0000256" key="2">
    <source>
        <dbReference type="ARBA" id="ARBA00022729"/>
    </source>
</evidence>
<dbReference type="STRING" id="446470.Snas_6193"/>
<evidence type="ECO:0000313" key="7">
    <source>
        <dbReference type="EMBL" id="ADD45816.1"/>
    </source>
</evidence>
<evidence type="ECO:0000256" key="5">
    <source>
        <dbReference type="RuleBase" id="RU361187"/>
    </source>
</evidence>
<feature type="region of interest" description="Disordered" evidence="6">
    <location>
        <begin position="340"/>
        <end position="370"/>
    </location>
</feature>
<dbReference type="AlphaFoldDB" id="D3Q2R5"/>
<dbReference type="CAZy" id="GH43">
    <property type="family name" value="Glycoside Hydrolase Family 43"/>
</dbReference>
<dbReference type="Pfam" id="PF04616">
    <property type="entry name" value="Glyco_hydro_43"/>
    <property type="match status" value="1"/>
</dbReference>
<protein>
    <submittedName>
        <fullName evidence="7">Glycoside hydrolase family 43</fullName>
    </submittedName>
</protein>
<dbReference type="PANTHER" id="PTHR43817">
    <property type="entry name" value="GLYCOSYL HYDROLASE"/>
    <property type="match status" value="1"/>
</dbReference>
<evidence type="ECO:0000256" key="1">
    <source>
        <dbReference type="ARBA" id="ARBA00009865"/>
    </source>
</evidence>
<dbReference type="OrthoDB" id="9801455at2"/>
<dbReference type="RefSeq" id="WP_013021387.1">
    <property type="nucleotide sequence ID" value="NC_013947.1"/>
</dbReference>
<keyword evidence="4 5" id="KW-0326">Glycosidase</keyword>
<proteinExistence type="inferred from homology"/>
<dbReference type="InterPro" id="IPR023296">
    <property type="entry name" value="Glyco_hydro_beta-prop_sf"/>
</dbReference>
<feature type="region of interest" description="Disordered" evidence="6">
    <location>
        <begin position="44"/>
        <end position="67"/>
    </location>
</feature>
<dbReference type="SUPFAM" id="SSF75005">
    <property type="entry name" value="Arabinanase/levansucrase/invertase"/>
    <property type="match status" value="1"/>
</dbReference>
<reference evidence="7 8" key="1">
    <citation type="journal article" date="2009" name="Stand. Genomic Sci.">
        <title>Complete genome sequence of Stackebrandtia nassauensis type strain (LLR-40K-21).</title>
        <authorList>
            <person name="Munk C."/>
            <person name="Lapidus A."/>
            <person name="Copeland A."/>
            <person name="Jando M."/>
            <person name="Mayilraj S."/>
            <person name="Glavina Del Rio T."/>
            <person name="Nolan M."/>
            <person name="Chen F."/>
            <person name="Lucas S."/>
            <person name="Tice H."/>
            <person name="Cheng J.F."/>
            <person name="Han C."/>
            <person name="Detter J.C."/>
            <person name="Bruce D."/>
            <person name="Goodwin L."/>
            <person name="Chain P."/>
            <person name="Pitluck S."/>
            <person name="Goker M."/>
            <person name="Ovchinikova G."/>
            <person name="Pati A."/>
            <person name="Ivanova N."/>
            <person name="Mavromatis K."/>
            <person name="Chen A."/>
            <person name="Palaniappan K."/>
            <person name="Land M."/>
            <person name="Hauser L."/>
            <person name="Chang Y.J."/>
            <person name="Jeffries C.D."/>
            <person name="Bristow J."/>
            <person name="Eisen J.A."/>
            <person name="Markowitz V."/>
            <person name="Hugenholtz P."/>
            <person name="Kyrpides N.C."/>
            <person name="Klenk H.P."/>
        </authorList>
    </citation>
    <scope>NUCLEOTIDE SEQUENCE [LARGE SCALE GENOMIC DNA]</scope>
    <source>
        <strain evidence="8">DSM 44728 / CIP 108903 / NRRL B-16338 / NBRC 102104 / LLR-40K-21</strain>
    </source>
</reference>
<evidence type="ECO:0000313" key="8">
    <source>
        <dbReference type="Proteomes" id="UP000000844"/>
    </source>
</evidence>
<evidence type="ECO:0000256" key="6">
    <source>
        <dbReference type="SAM" id="MobiDB-lite"/>
    </source>
</evidence>
<evidence type="ECO:0000256" key="3">
    <source>
        <dbReference type="ARBA" id="ARBA00022801"/>
    </source>
</evidence>
<name>D3Q2R5_STANL</name>
<dbReference type="Gene3D" id="2.115.10.20">
    <property type="entry name" value="Glycosyl hydrolase domain, family 43"/>
    <property type="match status" value="1"/>
</dbReference>
<dbReference type="PANTHER" id="PTHR43817:SF1">
    <property type="entry name" value="HYDROLASE, FAMILY 43, PUTATIVE (AFU_ORTHOLOGUE AFUA_3G01660)-RELATED"/>
    <property type="match status" value="1"/>
</dbReference>
<organism evidence="7 8">
    <name type="scientific">Stackebrandtia nassauensis (strain DSM 44728 / CIP 108903 / NRRL B-16338 / NBRC 102104 / LLR-40K-21)</name>
    <dbReference type="NCBI Taxonomy" id="446470"/>
    <lineage>
        <taxon>Bacteria</taxon>
        <taxon>Bacillati</taxon>
        <taxon>Actinomycetota</taxon>
        <taxon>Actinomycetes</taxon>
        <taxon>Glycomycetales</taxon>
        <taxon>Glycomycetaceae</taxon>
        <taxon>Stackebrandtia</taxon>
    </lineage>
</organism>
<dbReference type="Proteomes" id="UP000000844">
    <property type="component" value="Chromosome"/>
</dbReference>
<keyword evidence="2" id="KW-0732">Signal</keyword>
<sequence length="502" mass="54784">MTSLKARIAPRRWLSAVKRRWRTATIVGVAALALTTTAVVWAQPGTEGEKDKDSQATGEFRNPLNGGADPTVVYHNENYYLSTTQGDRISIWKAKSLADLITAPKKDVYTESDPSRNQQMWAPALKRYETADGPRWYLYYTASDGVDANHRMHVLESEGDDPEGPYHYKAKIADFGAYGIDGEPFELNGKSYFIWTGPGRGQGGPAQLYISPMTDPWTTTGDRVAIPADGGCSEVREGPTPLRGNGKTFLTYSTCDTGKPDYQLWMKSIADGADPMNPDSWVQHPGPVFSRNDAAGVFGPGHHFFFKSPDGKEDWIAYHGKNTSDYTYSFRTTRAQKIGWNDDGTPNLGAPLPAGETQKLPSGDPGPGTRAINDGDIGDGDFQVKYAGNWKSGNGCASQCFKGDDHFSQEKGATVTFTFTGSQIALFSVRDVGNGYATFSIDGGPESDKIDYHSGERVGEHPNYISPKLDPGKHTLRVTVTGEKNPDSGAAYVSIDRAEVWE</sequence>
<dbReference type="EMBL" id="CP001778">
    <property type="protein sequence ID" value="ADD45816.1"/>
    <property type="molecule type" value="Genomic_DNA"/>
</dbReference>
<keyword evidence="8" id="KW-1185">Reference proteome</keyword>
<dbReference type="Gene3D" id="2.60.120.260">
    <property type="entry name" value="Galactose-binding domain-like"/>
    <property type="match status" value="1"/>
</dbReference>
<dbReference type="GO" id="GO:0005975">
    <property type="term" value="P:carbohydrate metabolic process"/>
    <property type="evidence" value="ECO:0007669"/>
    <property type="project" value="InterPro"/>
</dbReference>
<keyword evidence="3 5" id="KW-0378">Hydrolase</keyword>
<comment type="similarity">
    <text evidence="1 5">Belongs to the glycosyl hydrolase 43 family.</text>
</comment>
<dbReference type="eggNOG" id="COG3940">
    <property type="taxonomic scope" value="Bacteria"/>
</dbReference>
<gene>
    <name evidence="7" type="ordered locus">Snas_6193</name>
</gene>
<evidence type="ECO:0000256" key="4">
    <source>
        <dbReference type="ARBA" id="ARBA00023295"/>
    </source>
</evidence>
<dbReference type="HOGENOM" id="CLU_009397_2_2_11"/>
<accession>D3Q2R5</accession>
<dbReference type="GO" id="GO:0004553">
    <property type="term" value="F:hydrolase activity, hydrolyzing O-glycosyl compounds"/>
    <property type="evidence" value="ECO:0007669"/>
    <property type="project" value="InterPro"/>
</dbReference>